<dbReference type="RefSeq" id="WP_160632844.1">
    <property type="nucleotide sequence ID" value="NZ_WWNE01000006.1"/>
</dbReference>
<dbReference type="AlphaFoldDB" id="A0A6N9NGU6"/>
<sequence length="979" mass="104432">MKVKKFTIGLVALGGIVFGTNLMLSNQDQAYFPKNTTLSSSAPLAKGMAEYYKMLRADVETGEIPVSEVLKIRKELEANYSAKVANISWQEMGPDNVGGRTRALIVDNQNPNRYIAGAVSGGLWISENRGVSWKSYNNALDNMAIADLAQAPDGTIYFGTGPLFDGTGNSKGLGSEMIGEGVFKMTGNGQVVQLAGPLASNSRGIRWSGVNHLAVDPNNSNRIYVAQVDGLMMSDDAGATWKEAIPSVTRTCQDVDVASNGKVIAAFGPDIYLSPNGDVGTFVNSPLPIQSSRTEIAVAPSDPNVIYASATISRLSGILKSIDGGLNWTVIGPGGTSSFDPFCSSQQCQGGYDNAIAVSTTDPGHILVGGVTLWEWKQSANDAFTGSWAQVAYNFGSVGNPFYVHSDIHRILFTSGTEALVGTDGGIYRSSNLTANVPQFTSLNRGYNVTQFYDIGVGPTGKVLGGTQDNGSIMVGFNLNEGKSGIEIRGGDGFDSELSALVPEVGFASLYYGKVLKMTGLADNVTDLNVNGGNFYNTDLSGRCSPTIGTAGCGPFYTSFKLWETFNDVNSRDTLDLTVTTDKVYKYGDTILLPSQTRGRLIKHAVEKVADTIVDSLPPGIQVTFNGIVDRYQSMAILANAAVSGSSSSLHITRDALKSIASTEILWYRIAGPTSKPDAFDGTIISMAVSRDGDIIYAGTSAGDLYRVSGLNAAWSAKNYAFGNTADLIKCKRFGRFSGRAVTGIAVDPNNADNVIVTCGNYGNQAYVFRTTFATTAGDPATSFESIQGAGLNKFPVYSAVIDKVNNNNVVIGTEFGVYATENAFTSNASDVVWTEENSGLARVPVYEVQQQIFGYQYASNSGMIYAGSHGRGIFKSDKFVSVRNIGETSNITFESKVKMYPNPVVSTSTIEFVTGKSENITLTIYDLSGRVIQTKQLGNMPKGTQKVLLQLDNLSNGSYFLSLRSASETKTAKFIVAK</sequence>
<evidence type="ECO:0000313" key="4">
    <source>
        <dbReference type="Proteomes" id="UP000470771"/>
    </source>
</evidence>
<protein>
    <submittedName>
        <fullName evidence="3">T9SS type A sorting domain-containing protein</fullName>
    </submittedName>
</protein>
<dbReference type="PANTHER" id="PTHR43739:SF5">
    <property type="entry name" value="EXO-ALPHA-SIALIDASE"/>
    <property type="match status" value="1"/>
</dbReference>
<keyword evidence="1" id="KW-0732">Signal</keyword>
<dbReference type="InterPro" id="IPR026444">
    <property type="entry name" value="Secre_tail"/>
</dbReference>
<dbReference type="Pfam" id="PF18962">
    <property type="entry name" value="Por_Secre_tail"/>
    <property type="match status" value="1"/>
</dbReference>
<comment type="caution">
    <text evidence="3">The sequence shown here is derived from an EMBL/GenBank/DDBJ whole genome shotgun (WGS) entry which is preliminary data.</text>
</comment>
<evidence type="ECO:0000256" key="1">
    <source>
        <dbReference type="ARBA" id="ARBA00022729"/>
    </source>
</evidence>
<evidence type="ECO:0000313" key="3">
    <source>
        <dbReference type="EMBL" id="NBG65886.1"/>
    </source>
</evidence>
<keyword evidence="4" id="KW-1185">Reference proteome</keyword>
<dbReference type="EMBL" id="WWNE01000006">
    <property type="protein sequence ID" value="NBG65886.1"/>
    <property type="molecule type" value="Genomic_DNA"/>
</dbReference>
<dbReference type="Proteomes" id="UP000470771">
    <property type="component" value="Unassembled WGS sequence"/>
</dbReference>
<accession>A0A6N9NGU6</accession>
<dbReference type="SUPFAM" id="SSF110296">
    <property type="entry name" value="Oligoxyloglucan reducing end-specific cellobiohydrolase"/>
    <property type="match status" value="1"/>
</dbReference>
<dbReference type="PANTHER" id="PTHR43739">
    <property type="entry name" value="XYLOGLUCANASE (EUROFUNG)"/>
    <property type="match status" value="1"/>
</dbReference>
<dbReference type="InterPro" id="IPR036278">
    <property type="entry name" value="Sialidase_sf"/>
</dbReference>
<dbReference type="GO" id="GO:0010411">
    <property type="term" value="P:xyloglucan metabolic process"/>
    <property type="evidence" value="ECO:0007669"/>
    <property type="project" value="TreeGrafter"/>
</dbReference>
<proteinExistence type="predicted"/>
<dbReference type="InterPro" id="IPR052025">
    <property type="entry name" value="Xyloglucanase_GH74"/>
</dbReference>
<organism evidence="3 4">
    <name type="scientific">Acidiluteibacter ferrifornacis</name>
    <dbReference type="NCBI Taxonomy" id="2692424"/>
    <lineage>
        <taxon>Bacteria</taxon>
        <taxon>Pseudomonadati</taxon>
        <taxon>Bacteroidota</taxon>
        <taxon>Flavobacteriia</taxon>
        <taxon>Flavobacteriales</taxon>
        <taxon>Cryomorphaceae</taxon>
        <taxon>Acidiluteibacter</taxon>
    </lineage>
</organism>
<dbReference type="Gene3D" id="2.130.10.10">
    <property type="entry name" value="YVTN repeat-like/Quinoprotein amine dehydrogenase"/>
    <property type="match status" value="4"/>
</dbReference>
<evidence type="ECO:0000259" key="2">
    <source>
        <dbReference type="Pfam" id="PF18962"/>
    </source>
</evidence>
<feature type="domain" description="Secretion system C-terminal sorting" evidence="2">
    <location>
        <begin position="900"/>
        <end position="977"/>
    </location>
</feature>
<dbReference type="SUPFAM" id="SSF50939">
    <property type="entry name" value="Sialidases"/>
    <property type="match status" value="1"/>
</dbReference>
<gene>
    <name evidence="3" type="ORF">GQN54_07125</name>
</gene>
<dbReference type="NCBIfam" id="TIGR04183">
    <property type="entry name" value="Por_Secre_tail"/>
    <property type="match status" value="1"/>
</dbReference>
<dbReference type="InterPro" id="IPR015943">
    <property type="entry name" value="WD40/YVTN_repeat-like_dom_sf"/>
</dbReference>
<name>A0A6N9NGU6_9FLAO</name>
<reference evidence="3 4" key="1">
    <citation type="submission" date="2019-12" db="EMBL/GenBank/DDBJ databases">
        <authorList>
            <person name="Zhao J."/>
        </authorList>
    </citation>
    <scope>NUCLEOTIDE SEQUENCE [LARGE SCALE GENOMIC DNA]</scope>
    <source>
        <strain evidence="3 4">S-15</strain>
    </source>
</reference>